<dbReference type="InterPro" id="IPR039227">
    <property type="entry name" value="GNG13"/>
</dbReference>
<organism evidence="2 3">
    <name type="scientific">Tenebrio molitor</name>
    <name type="common">Yellow mealworm beetle</name>
    <dbReference type="NCBI Taxonomy" id="7067"/>
    <lineage>
        <taxon>Eukaryota</taxon>
        <taxon>Metazoa</taxon>
        <taxon>Ecdysozoa</taxon>
        <taxon>Arthropoda</taxon>
        <taxon>Hexapoda</taxon>
        <taxon>Insecta</taxon>
        <taxon>Pterygota</taxon>
        <taxon>Neoptera</taxon>
        <taxon>Endopterygota</taxon>
        <taxon>Coleoptera</taxon>
        <taxon>Polyphaga</taxon>
        <taxon>Cucujiformia</taxon>
        <taxon>Tenebrionidae</taxon>
        <taxon>Tenebrio</taxon>
    </lineage>
</organism>
<dbReference type="PROSITE" id="PS51450">
    <property type="entry name" value="LRR"/>
    <property type="match status" value="1"/>
</dbReference>
<reference evidence="2" key="1">
    <citation type="journal article" date="2020" name="J Insects Food Feed">
        <title>The yellow mealworm (Tenebrio molitor) genome: a resource for the emerging insects as food and feed industry.</title>
        <authorList>
            <person name="Eriksson T."/>
            <person name="Andere A."/>
            <person name="Kelstrup H."/>
            <person name="Emery V."/>
            <person name="Picard C."/>
        </authorList>
    </citation>
    <scope>NUCLEOTIDE SEQUENCE</scope>
    <source>
        <strain evidence="2">Stoneville</strain>
        <tissue evidence="2">Whole head</tissue>
    </source>
</reference>
<dbReference type="Proteomes" id="UP000719412">
    <property type="component" value="Unassembled WGS sequence"/>
</dbReference>
<dbReference type="GO" id="GO:0050909">
    <property type="term" value="P:sensory perception of taste"/>
    <property type="evidence" value="ECO:0007669"/>
    <property type="project" value="InterPro"/>
</dbReference>
<dbReference type="Gene3D" id="3.80.10.10">
    <property type="entry name" value="Ribonuclease Inhibitor"/>
    <property type="match status" value="1"/>
</dbReference>
<dbReference type="InterPro" id="IPR032675">
    <property type="entry name" value="LRR_dom_sf"/>
</dbReference>
<keyword evidence="1" id="KW-0732">Signal</keyword>
<sequence>MSPKLFFAFLLLCQTVNINFACKNCLLSTINYTLIDSNKIMRKIYNSTVISSRFNGGSIGAGNQNLTKLCCEHLHITHKVNLVQFSHFQIEEIEPECFSKQMYKVFNSLVFINNKFPIVRKGMFKNLQCRLIVLVNNKIESIENEAFDNLPNVETIELLNNNLIQLNPKSFLQTPQLRTLDLSRNRIKFIEKESFTFFERNCPSIVLEFNEISKVDKGVFNGMTAENATLRWKNNFVEWLPEEIFDGHSFIDIDLTNNPFKQFSNKFCEKNCRMMAFRIESKHLDAETTENVTIWAEDKNIETHPKYSVPEQIVQELCSGNEDNSYSSDILVLAIKRVGGVDHTVRTPDTEGVVLQSFTEDGTRSVRNVADILNQSKNTVKNILKGCGDVEGPKRARLEEESRKSKPRRRGADLRIPDGRFVKNQTPECGVKFHARISSSTVGPRKSPRKIQVSRDVDRPMTIKAREPSGEEAVASGDATDYRSGVWSDIKCPIHSLKHKPNLTNELQSREN</sequence>
<dbReference type="GO" id="GO:0005834">
    <property type="term" value="C:heterotrimeric G-protein complex"/>
    <property type="evidence" value="ECO:0007669"/>
    <property type="project" value="InterPro"/>
</dbReference>
<dbReference type="PANTHER" id="PTHR15936:SF2">
    <property type="entry name" value="GUANINE NUCLEOTIDE-BINDING PROTEIN G(I)_G(S)_G(O) SUBUNIT GAMMA-13"/>
    <property type="match status" value="1"/>
</dbReference>
<comment type="caution">
    <text evidence="2">The sequence shown here is derived from an EMBL/GenBank/DDBJ whole genome shotgun (WGS) entry which is preliminary data.</text>
</comment>
<evidence type="ECO:0000313" key="3">
    <source>
        <dbReference type="Proteomes" id="UP000719412"/>
    </source>
</evidence>
<evidence type="ECO:0000256" key="1">
    <source>
        <dbReference type="SAM" id="SignalP"/>
    </source>
</evidence>
<accession>A0A8J6HFJ8</accession>
<keyword evidence="3" id="KW-1185">Reference proteome</keyword>
<dbReference type="PANTHER" id="PTHR15936">
    <property type="entry name" value="GUANINE NUCLEOTIDE-BINDING PROTEIN G I /G S /G O GAMMA-13 SUBUNIT"/>
    <property type="match status" value="1"/>
</dbReference>
<dbReference type="AlphaFoldDB" id="A0A8J6HFJ8"/>
<feature type="signal peptide" evidence="1">
    <location>
        <begin position="1"/>
        <end position="21"/>
    </location>
</feature>
<protein>
    <submittedName>
        <fullName evidence="2">Uncharacterized protein</fullName>
    </submittedName>
</protein>
<name>A0A8J6HFJ8_TENMO</name>
<dbReference type="EMBL" id="JABDTM020025481">
    <property type="protein sequence ID" value="KAH0813221.1"/>
    <property type="molecule type" value="Genomic_DNA"/>
</dbReference>
<dbReference type="GO" id="GO:0007200">
    <property type="term" value="P:phospholipase C-activating G protein-coupled receptor signaling pathway"/>
    <property type="evidence" value="ECO:0007669"/>
    <property type="project" value="InterPro"/>
</dbReference>
<dbReference type="GO" id="GO:0031681">
    <property type="term" value="F:G-protein beta-subunit binding"/>
    <property type="evidence" value="ECO:0007669"/>
    <property type="project" value="InterPro"/>
</dbReference>
<dbReference type="InterPro" id="IPR001611">
    <property type="entry name" value="Leu-rich_rpt"/>
</dbReference>
<dbReference type="Pfam" id="PF13855">
    <property type="entry name" value="LRR_8"/>
    <property type="match status" value="1"/>
</dbReference>
<reference evidence="2" key="2">
    <citation type="submission" date="2021-08" db="EMBL/GenBank/DDBJ databases">
        <authorList>
            <person name="Eriksson T."/>
        </authorList>
    </citation>
    <scope>NUCLEOTIDE SEQUENCE</scope>
    <source>
        <strain evidence="2">Stoneville</strain>
        <tissue evidence="2">Whole head</tissue>
    </source>
</reference>
<dbReference type="SUPFAM" id="SSF52058">
    <property type="entry name" value="L domain-like"/>
    <property type="match status" value="1"/>
</dbReference>
<evidence type="ECO:0000313" key="2">
    <source>
        <dbReference type="EMBL" id="KAH0813221.1"/>
    </source>
</evidence>
<gene>
    <name evidence="2" type="ORF">GEV33_009570</name>
</gene>
<feature type="chain" id="PRO_5035236608" evidence="1">
    <location>
        <begin position="22"/>
        <end position="512"/>
    </location>
</feature>
<proteinExistence type="predicted"/>